<evidence type="ECO:0000256" key="1">
    <source>
        <dbReference type="ARBA" id="ARBA00022729"/>
    </source>
</evidence>
<evidence type="ECO:0000256" key="2">
    <source>
        <dbReference type="ARBA" id="ARBA00023130"/>
    </source>
</evidence>
<keyword evidence="4" id="KW-0393">Immunoglobulin domain</keyword>
<evidence type="ECO:0000256" key="6">
    <source>
        <dbReference type="SAM" id="SignalP"/>
    </source>
</evidence>
<organism evidence="8 9">
    <name type="scientific">Acipenser oxyrinchus oxyrinchus</name>
    <dbReference type="NCBI Taxonomy" id="40147"/>
    <lineage>
        <taxon>Eukaryota</taxon>
        <taxon>Metazoa</taxon>
        <taxon>Chordata</taxon>
        <taxon>Craniata</taxon>
        <taxon>Vertebrata</taxon>
        <taxon>Euteleostomi</taxon>
        <taxon>Actinopterygii</taxon>
        <taxon>Chondrostei</taxon>
        <taxon>Acipenseriformes</taxon>
        <taxon>Acipenseridae</taxon>
        <taxon>Acipenser</taxon>
    </lineage>
</organism>
<dbReference type="Pfam" id="PF07686">
    <property type="entry name" value="V-set"/>
    <property type="match status" value="1"/>
</dbReference>
<evidence type="ECO:0000259" key="7">
    <source>
        <dbReference type="PROSITE" id="PS50835"/>
    </source>
</evidence>
<accession>A0AAD8CTU7</accession>
<dbReference type="InterPro" id="IPR051287">
    <property type="entry name" value="TCR_variable_region"/>
</dbReference>
<feature type="chain" id="PRO_5042044874" description="Ig-like domain-containing protein" evidence="6">
    <location>
        <begin position="25"/>
        <end position="136"/>
    </location>
</feature>
<name>A0AAD8CTU7_ACIOX</name>
<dbReference type="EMBL" id="JAGXEW010000027">
    <property type="protein sequence ID" value="KAK1156650.1"/>
    <property type="molecule type" value="Genomic_DNA"/>
</dbReference>
<dbReference type="InterPro" id="IPR003599">
    <property type="entry name" value="Ig_sub"/>
</dbReference>
<gene>
    <name evidence="8" type="ORF">AOXY_G25664</name>
</gene>
<evidence type="ECO:0000256" key="3">
    <source>
        <dbReference type="ARBA" id="ARBA00023170"/>
    </source>
</evidence>
<dbReference type="InterPro" id="IPR007110">
    <property type="entry name" value="Ig-like_dom"/>
</dbReference>
<keyword evidence="2" id="KW-1064">Adaptive immunity</keyword>
<dbReference type="GO" id="GO:0042101">
    <property type="term" value="C:T cell receptor complex"/>
    <property type="evidence" value="ECO:0007669"/>
    <property type="project" value="UniProtKB-KW"/>
</dbReference>
<dbReference type="PANTHER" id="PTHR19367:SF18">
    <property type="entry name" value="T CELL RECEPTOR ALPHA VARIABLE 16"/>
    <property type="match status" value="1"/>
</dbReference>
<sequence>MKEGRQKQAVCSVFICLIIGISNGDSVTQSQTSVPVKEDENTTIHCQYETTGSLNLFWYIQERNKAPQHTLGLYSSTESRFKEHFSASHDKSEKTFNLTLSAAVLSDSATYFCAESHTVSVCISPHTRTSFHTRFP</sequence>
<evidence type="ECO:0000256" key="4">
    <source>
        <dbReference type="ARBA" id="ARBA00023319"/>
    </source>
</evidence>
<evidence type="ECO:0000256" key="5">
    <source>
        <dbReference type="ARBA" id="ARBA00043266"/>
    </source>
</evidence>
<dbReference type="AlphaFoldDB" id="A0AAD8CTU7"/>
<dbReference type="SUPFAM" id="SSF48726">
    <property type="entry name" value="Immunoglobulin"/>
    <property type="match status" value="1"/>
</dbReference>
<dbReference type="InterPro" id="IPR013783">
    <property type="entry name" value="Ig-like_fold"/>
</dbReference>
<dbReference type="Gene3D" id="2.60.40.10">
    <property type="entry name" value="Immunoglobulins"/>
    <property type="match status" value="1"/>
</dbReference>
<keyword evidence="1 6" id="KW-0732">Signal</keyword>
<feature type="domain" description="Ig-like" evidence="7">
    <location>
        <begin position="25"/>
        <end position="124"/>
    </location>
</feature>
<dbReference type="InterPro" id="IPR036179">
    <property type="entry name" value="Ig-like_dom_sf"/>
</dbReference>
<protein>
    <recommendedName>
        <fullName evidence="7">Ig-like domain-containing protein</fullName>
    </recommendedName>
</protein>
<dbReference type="SMART" id="SM00406">
    <property type="entry name" value="IGv"/>
    <property type="match status" value="1"/>
</dbReference>
<evidence type="ECO:0000313" key="8">
    <source>
        <dbReference type="EMBL" id="KAK1156650.1"/>
    </source>
</evidence>
<keyword evidence="9" id="KW-1185">Reference proteome</keyword>
<comment type="caution">
    <text evidence="8">The sequence shown here is derived from an EMBL/GenBank/DDBJ whole genome shotgun (WGS) entry which is preliminary data.</text>
</comment>
<dbReference type="SMART" id="SM00409">
    <property type="entry name" value="IG"/>
    <property type="match status" value="1"/>
</dbReference>
<keyword evidence="5" id="KW-0391">Immunity</keyword>
<dbReference type="Proteomes" id="UP001230051">
    <property type="component" value="Unassembled WGS sequence"/>
</dbReference>
<dbReference type="InterPro" id="IPR013106">
    <property type="entry name" value="Ig_V-set"/>
</dbReference>
<reference evidence="8" key="1">
    <citation type="submission" date="2022-02" db="EMBL/GenBank/DDBJ databases">
        <title>Atlantic sturgeon de novo genome assembly.</title>
        <authorList>
            <person name="Stock M."/>
            <person name="Klopp C."/>
            <person name="Guiguen Y."/>
            <person name="Cabau C."/>
            <person name="Parinello H."/>
            <person name="Santidrian Yebra-Pimentel E."/>
            <person name="Kuhl H."/>
            <person name="Dirks R.P."/>
            <person name="Guessner J."/>
            <person name="Wuertz S."/>
            <person name="Du K."/>
            <person name="Schartl M."/>
        </authorList>
    </citation>
    <scope>NUCLEOTIDE SEQUENCE</scope>
    <source>
        <strain evidence="8">STURGEONOMICS-FGT-2020</strain>
        <tissue evidence="8">Whole blood</tissue>
    </source>
</reference>
<keyword evidence="3" id="KW-0675">Receptor</keyword>
<dbReference type="GO" id="GO:0002250">
    <property type="term" value="P:adaptive immune response"/>
    <property type="evidence" value="ECO:0007669"/>
    <property type="project" value="UniProtKB-KW"/>
</dbReference>
<dbReference type="PANTHER" id="PTHR19367">
    <property type="entry name" value="T-CELL RECEPTOR ALPHA CHAIN V REGION"/>
    <property type="match status" value="1"/>
</dbReference>
<proteinExistence type="predicted"/>
<evidence type="ECO:0000313" key="9">
    <source>
        <dbReference type="Proteomes" id="UP001230051"/>
    </source>
</evidence>
<dbReference type="PROSITE" id="PS50835">
    <property type="entry name" value="IG_LIKE"/>
    <property type="match status" value="1"/>
</dbReference>
<keyword evidence="5" id="KW-1279">T cell receptor</keyword>
<feature type="signal peptide" evidence="6">
    <location>
        <begin position="1"/>
        <end position="24"/>
    </location>
</feature>